<evidence type="ECO:0000259" key="1">
    <source>
        <dbReference type="Pfam" id="PF22928"/>
    </source>
</evidence>
<feature type="domain" description="Integrator complex subunit 1 R4" evidence="1">
    <location>
        <begin position="14"/>
        <end position="112"/>
    </location>
</feature>
<sequence>MPLWKTKQLEPFINKLSNRSNYEEVLFVLNELDTVSERQPIILSQFAIYLKSLLEDNDDKIRDYAFNLLMRYLRLNPNEAKHFYKSYKDCLISEKNKIYNSAIKFLSDFILLSSDKSEILIREAIRGSQKHNIDISGKLYESIRLLRLEKYVY</sequence>
<dbReference type="PANTHER" id="PTHR21224:SF1">
    <property type="entry name" value="INTEGRATOR COMPLEX SUBUNIT 1"/>
    <property type="match status" value="1"/>
</dbReference>
<dbReference type="STRING" id="10195.A0A3M7QTM0"/>
<gene>
    <name evidence="2" type="ORF">BpHYR1_032947</name>
</gene>
<dbReference type="AlphaFoldDB" id="A0A3M7QTM0"/>
<name>A0A3M7QTM0_BRAPC</name>
<dbReference type="OrthoDB" id="19938at2759"/>
<dbReference type="InterPro" id="IPR016024">
    <property type="entry name" value="ARM-type_fold"/>
</dbReference>
<dbReference type="Pfam" id="PF22928">
    <property type="entry name" value="INTS1_R4"/>
    <property type="match status" value="1"/>
</dbReference>
<dbReference type="GO" id="GO:0032039">
    <property type="term" value="C:integrator complex"/>
    <property type="evidence" value="ECO:0007669"/>
    <property type="project" value="InterPro"/>
</dbReference>
<dbReference type="PANTHER" id="PTHR21224">
    <property type="entry name" value="INTEGRATOR COMPLEX SUBUNIT 1"/>
    <property type="match status" value="1"/>
</dbReference>
<dbReference type="InterPro" id="IPR053965">
    <property type="entry name" value="INTS1_R4"/>
</dbReference>
<protein>
    <submittedName>
        <fullName evidence="2">Integrator complex subunit 1</fullName>
    </submittedName>
</protein>
<comment type="caution">
    <text evidence="2">The sequence shown here is derived from an EMBL/GenBank/DDBJ whole genome shotgun (WGS) entry which is preliminary data.</text>
</comment>
<dbReference type="SUPFAM" id="SSF48371">
    <property type="entry name" value="ARM repeat"/>
    <property type="match status" value="1"/>
</dbReference>
<dbReference type="Proteomes" id="UP000276133">
    <property type="component" value="Unassembled WGS sequence"/>
</dbReference>
<dbReference type="InterPro" id="IPR038902">
    <property type="entry name" value="INTS1"/>
</dbReference>
<evidence type="ECO:0000313" key="2">
    <source>
        <dbReference type="EMBL" id="RNA14305.1"/>
    </source>
</evidence>
<keyword evidence="3" id="KW-1185">Reference proteome</keyword>
<organism evidence="2 3">
    <name type="scientific">Brachionus plicatilis</name>
    <name type="common">Marine rotifer</name>
    <name type="synonym">Brachionus muelleri</name>
    <dbReference type="NCBI Taxonomy" id="10195"/>
    <lineage>
        <taxon>Eukaryota</taxon>
        <taxon>Metazoa</taxon>
        <taxon>Spiralia</taxon>
        <taxon>Gnathifera</taxon>
        <taxon>Rotifera</taxon>
        <taxon>Eurotatoria</taxon>
        <taxon>Monogononta</taxon>
        <taxon>Pseudotrocha</taxon>
        <taxon>Ploima</taxon>
        <taxon>Brachionidae</taxon>
        <taxon>Brachionus</taxon>
    </lineage>
</organism>
<evidence type="ECO:0000313" key="3">
    <source>
        <dbReference type="Proteomes" id="UP000276133"/>
    </source>
</evidence>
<dbReference type="GO" id="GO:0034474">
    <property type="term" value="P:U2 snRNA 3'-end processing"/>
    <property type="evidence" value="ECO:0007669"/>
    <property type="project" value="InterPro"/>
</dbReference>
<dbReference type="EMBL" id="REGN01005212">
    <property type="protein sequence ID" value="RNA14305.1"/>
    <property type="molecule type" value="Genomic_DNA"/>
</dbReference>
<proteinExistence type="predicted"/>
<reference evidence="2 3" key="1">
    <citation type="journal article" date="2018" name="Sci. Rep.">
        <title>Genomic signatures of local adaptation to the degree of environmental predictability in rotifers.</title>
        <authorList>
            <person name="Franch-Gras L."/>
            <person name="Hahn C."/>
            <person name="Garcia-Roger E.M."/>
            <person name="Carmona M.J."/>
            <person name="Serra M."/>
            <person name="Gomez A."/>
        </authorList>
    </citation>
    <scope>NUCLEOTIDE SEQUENCE [LARGE SCALE GENOMIC DNA]</scope>
    <source>
        <strain evidence="2">HYR1</strain>
    </source>
</reference>
<accession>A0A3M7QTM0</accession>